<feature type="compositionally biased region" description="Polar residues" evidence="1">
    <location>
        <begin position="80"/>
        <end position="93"/>
    </location>
</feature>
<keyword evidence="3" id="KW-1185">Reference proteome</keyword>
<name>A0A7W6FZT9_9SPHN</name>
<dbReference type="AlphaFoldDB" id="A0A7W6FZT9"/>
<dbReference type="PROSITE" id="PS51257">
    <property type="entry name" value="PROKAR_LIPOPROTEIN"/>
    <property type="match status" value="1"/>
</dbReference>
<dbReference type="EMBL" id="JACIDY010000016">
    <property type="protein sequence ID" value="MBB3941718.1"/>
    <property type="molecule type" value="Genomic_DNA"/>
</dbReference>
<feature type="region of interest" description="Disordered" evidence="1">
    <location>
        <begin position="63"/>
        <end position="106"/>
    </location>
</feature>
<dbReference type="Proteomes" id="UP000561459">
    <property type="component" value="Unassembled WGS sequence"/>
</dbReference>
<feature type="compositionally biased region" description="Basic and acidic residues" evidence="1">
    <location>
        <begin position="96"/>
        <end position="106"/>
    </location>
</feature>
<organism evidence="2 3">
    <name type="scientific">Novosphingobium fluoreni</name>
    <dbReference type="NCBI Taxonomy" id="1391222"/>
    <lineage>
        <taxon>Bacteria</taxon>
        <taxon>Pseudomonadati</taxon>
        <taxon>Pseudomonadota</taxon>
        <taxon>Alphaproteobacteria</taxon>
        <taxon>Sphingomonadales</taxon>
        <taxon>Sphingomonadaceae</taxon>
        <taxon>Novosphingobium</taxon>
    </lineage>
</organism>
<protein>
    <submittedName>
        <fullName evidence="2">Uncharacterized protein</fullName>
    </submittedName>
</protein>
<feature type="compositionally biased region" description="Acidic residues" evidence="1">
    <location>
        <begin position="64"/>
        <end position="74"/>
    </location>
</feature>
<accession>A0A7W6FZT9</accession>
<evidence type="ECO:0000313" key="3">
    <source>
        <dbReference type="Proteomes" id="UP000561459"/>
    </source>
</evidence>
<dbReference type="RefSeq" id="WP_183618893.1">
    <property type="nucleotide sequence ID" value="NZ_JACIDY010000016.1"/>
</dbReference>
<comment type="caution">
    <text evidence="2">The sequence shown here is derived from an EMBL/GenBank/DDBJ whole genome shotgun (WGS) entry which is preliminary data.</text>
</comment>
<evidence type="ECO:0000256" key="1">
    <source>
        <dbReference type="SAM" id="MobiDB-lite"/>
    </source>
</evidence>
<sequence>MQRFRLTLGREVVLIAAITLAGCGGSSSKFSEAERNEIADIAGDGTVDEEAFATLEKRVAALEEQADGGSEDADGERSTTEGTTSNITSNSLLQRDASEPSVFERYEREKRIEELEGKVKQMELDKLIEGSKPD</sequence>
<evidence type="ECO:0000313" key="2">
    <source>
        <dbReference type="EMBL" id="MBB3941718.1"/>
    </source>
</evidence>
<proteinExistence type="predicted"/>
<gene>
    <name evidence="2" type="ORF">GGR39_003399</name>
</gene>
<reference evidence="2 3" key="1">
    <citation type="submission" date="2020-08" db="EMBL/GenBank/DDBJ databases">
        <title>Genomic Encyclopedia of Type Strains, Phase IV (KMG-IV): sequencing the most valuable type-strain genomes for metagenomic binning, comparative biology and taxonomic classification.</title>
        <authorList>
            <person name="Goeker M."/>
        </authorList>
    </citation>
    <scope>NUCLEOTIDE SEQUENCE [LARGE SCALE GENOMIC DNA]</scope>
    <source>
        <strain evidence="2 3">DSM 27568</strain>
    </source>
</reference>